<dbReference type="AlphaFoldDB" id="A0A8I1WC93"/>
<protein>
    <submittedName>
        <fullName evidence="2">Uncharacterized protein</fullName>
    </submittedName>
</protein>
<evidence type="ECO:0000256" key="1">
    <source>
        <dbReference type="SAM" id="MobiDB-lite"/>
    </source>
</evidence>
<proteinExistence type="predicted"/>
<reference evidence="2" key="1">
    <citation type="submission" date="2021-03" db="EMBL/GenBank/DDBJ databases">
        <title>Isolation of Bacillus subtilis from fermented food sample.</title>
        <authorList>
            <person name="Lakshmanan V."/>
            <person name="Athira K."/>
            <person name="Rajagopal K."/>
        </authorList>
    </citation>
    <scope>NUCLEOTIDE SEQUENCE</scope>
    <source>
        <strain evidence="2">S1</strain>
    </source>
</reference>
<dbReference type="Proteomes" id="UP000665181">
    <property type="component" value="Unassembled WGS sequence"/>
</dbReference>
<evidence type="ECO:0000313" key="3">
    <source>
        <dbReference type="Proteomes" id="UP000665181"/>
    </source>
</evidence>
<name>A0A8I1WC93_BACIU</name>
<feature type="compositionally biased region" description="Polar residues" evidence="1">
    <location>
        <begin position="1"/>
        <end position="16"/>
    </location>
</feature>
<feature type="region of interest" description="Disordered" evidence="1">
    <location>
        <begin position="1"/>
        <end position="27"/>
    </location>
</feature>
<evidence type="ECO:0000313" key="2">
    <source>
        <dbReference type="EMBL" id="MBO3794177.1"/>
    </source>
</evidence>
<comment type="caution">
    <text evidence="2">The sequence shown here is derived from an EMBL/GenBank/DDBJ whole genome shotgun (WGS) entry which is preliminary data.</text>
</comment>
<dbReference type="RefSeq" id="WP_208556241.1">
    <property type="nucleotide sequence ID" value="NZ_JAGFPW010000005.1"/>
</dbReference>
<organism evidence="2 3">
    <name type="scientific">Bacillus subtilis</name>
    <dbReference type="NCBI Taxonomy" id="1423"/>
    <lineage>
        <taxon>Bacteria</taxon>
        <taxon>Bacillati</taxon>
        <taxon>Bacillota</taxon>
        <taxon>Bacilli</taxon>
        <taxon>Bacillales</taxon>
        <taxon>Bacillaceae</taxon>
        <taxon>Bacillus</taxon>
    </lineage>
</organism>
<sequence>MTRTMSISGGINTYSFNDDRYENGEPPKGRKVYFLNDNGYEIDRETAREYFKTNEVLTVEEIYVGRSSSQVEFIEHPGRRFNTVMFADVQLPE</sequence>
<gene>
    <name evidence="2" type="ORF">J5227_07625</name>
</gene>
<dbReference type="EMBL" id="JAGFPW010000005">
    <property type="protein sequence ID" value="MBO3794177.1"/>
    <property type="molecule type" value="Genomic_DNA"/>
</dbReference>
<accession>A0A8I1WC93</accession>
<feature type="compositionally biased region" description="Basic and acidic residues" evidence="1">
    <location>
        <begin position="17"/>
        <end position="27"/>
    </location>
</feature>